<comment type="caution">
    <text evidence="6">The sequence shown here is derived from an EMBL/GenBank/DDBJ whole genome shotgun (WGS) entry which is preliminary data.</text>
</comment>
<protein>
    <recommendedName>
        <fullName evidence="8">Major facilitator superfamily (MFS) profile domain-containing protein</fullName>
    </recommendedName>
</protein>
<keyword evidence="3 5" id="KW-1133">Transmembrane helix</keyword>
<dbReference type="PANTHER" id="PTHR23502:SF30">
    <property type="entry name" value="TRANSPORTER, PUTATIVE (AFU_ORTHOLOGUE AFUA_8G04702)-RELATED"/>
    <property type="match status" value="1"/>
</dbReference>
<evidence type="ECO:0000313" key="7">
    <source>
        <dbReference type="Proteomes" id="UP001358417"/>
    </source>
</evidence>
<evidence type="ECO:0000256" key="1">
    <source>
        <dbReference type="ARBA" id="ARBA00004141"/>
    </source>
</evidence>
<evidence type="ECO:0000256" key="5">
    <source>
        <dbReference type="SAM" id="Phobius"/>
    </source>
</evidence>
<evidence type="ECO:0000256" key="4">
    <source>
        <dbReference type="ARBA" id="ARBA00023136"/>
    </source>
</evidence>
<evidence type="ECO:0000256" key="2">
    <source>
        <dbReference type="ARBA" id="ARBA00022692"/>
    </source>
</evidence>
<evidence type="ECO:0000313" key="6">
    <source>
        <dbReference type="EMBL" id="KAK5065230.1"/>
    </source>
</evidence>
<proteinExistence type="predicted"/>
<keyword evidence="2 5" id="KW-0812">Transmembrane</keyword>
<keyword evidence="7" id="KW-1185">Reference proteome</keyword>
<reference evidence="6 7" key="1">
    <citation type="submission" date="2023-08" db="EMBL/GenBank/DDBJ databases">
        <title>Black Yeasts Isolated from many extreme environments.</title>
        <authorList>
            <person name="Coleine C."/>
            <person name="Stajich J.E."/>
            <person name="Selbmann L."/>
        </authorList>
    </citation>
    <scope>NUCLEOTIDE SEQUENCE [LARGE SCALE GENOMIC DNA]</scope>
    <source>
        <strain evidence="6 7">CCFEE 5792</strain>
    </source>
</reference>
<dbReference type="GeneID" id="89969290"/>
<keyword evidence="4 5" id="KW-0472">Membrane</keyword>
<gene>
    <name evidence="6" type="ORF">LTR84_001068</name>
</gene>
<accession>A0AAV9NSX3</accession>
<dbReference type="PANTHER" id="PTHR23502">
    <property type="entry name" value="MAJOR FACILITATOR SUPERFAMILY"/>
    <property type="match status" value="1"/>
</dbReference>
<feature type="transmembrane region" description="Helical" evidence="5">
    <location>
        <begin position="127"/>
        <end position="149"/>
    </location>
</feature>
<dbReference type="RefSeq" id="XP_064712554.1">
    <property type="nucleotide sequence ID" value="XM_064844694.1"/>
</dbReference>
<feature type="transmembrane region" description="Helical" evidence="5">
    <location>
        <begin position="104"/>
        <end position="121"/>
    </location>
</feature>
<name>A0AAV9NSX3_9EURO</name>
<feature type="transmembrane region" description="Helical" evidence="5">
    <location>
        <begin position="29"/>
        <end position="48"/>
    </location>
</feature>
<dbReference type="AlphaFoldDB" id="A0AAV9NSX3"/>
<dbReference type="GO" id="GO:0005886">
    <property type="term" value="C:plasma membrane"/>
    <property type="evidence" value="ECO:0007669"/>
    <property type="project" value="TreeGrafter"/>
</dbReference>
<dbReference type="GO" id="GO:0022857">
    <property type="term" value="F:transmembrane transporter activity"/>
    <property type="evidence" value="ECO:0007669"/>
    <property type="project" value="TreeGrafter"/>
</dbReference>
<evidence type="ECO:0008006" key="8">
    <source>
        <dbReference type="Google" id="ProtNLM"/>
    </source>
</evidence>
<dbReference type="Proteomes" id="UP001358417">
    <property type="component" value="Unassembled WGS sequence"/>
</dbReference>
<dbReference type="EMBL" id="JAVRRD010000001">
    <property type="protein sequence ID" value="KAK5065230.1"/>
    <property type="molecule type" value="Genomic_DNA"/>
</dbReference>
<organism evidence="6 7">
    <name type="scientific">Exophiala bonariae</name>
    <dbReference type="NCBI Taxonomy" id="1690606"/>
    <lineage>
        <taxon>Eukaryota</taxon>
        <taxon>Fungi</taxon>
        <taxon>Dikarya</taxon>
        <taxon>Ascomycota</taxon>
        <taxon>Pezizomycotina</taxon>
        <taxon>Eurotiomycetes</taxon>
        <taxon>Chaetothyriomycetidae</taxon>
        <taxon>Chaetothyriales</taxon>
        <taxon>Herpotrichiellaceae</taxon>
        <taxon>Exophiala</taxon>
    </lineage>
</organism>
<sequence length="190" mass="21344">MRFYTFVLFGSHALAPLLAEFITKHLEWKAAIWFETIVVSVTTVIIFFGMEETIYFRSVVESVSDDPPKLVSKDEKAQEAIEYLAGEKDGGYARARAKTSDSRIASAGGSFLWAFGAAHQVHCIGEMFALLFLSFGMVVGATTALAYNVDCFKDICGEKLILVMIVRNTMRYRMAYGIKPWLQRVAFRLL</sequence>
<evidence type="ECO:0000256" key="3">
    <source>
        <dbReference type="ARBA" id="ARBA00022989"/>
    </source>
</evidence>
<comment type="subcellular location">
    <subcellularLocation>
        <location evidence="1">Membrane</location>
        <topology evidence="1">Multi-pass membrane protein</topology>
    </subcellularLocation>
</comment>